<evidence type="ECO:0000256" key="1">
    <source>
        <dbReference type="SAM" id="MobiDB-lite"/>
    </source>
</evidence>
<organism evidence="2 3">
    <name type="scientific">Nelumbo nucifera</name>
    <name type="common">Sacred lotus</name>
    <dbReference type="NCBI Taxonomy" id="4432"/>
    <lineage>
        <taxon>Eukaryota</taxon>
        <taxon>Viridiplantae</taxon>
        <taxon>Streptophyta</taxon>
        <taxon>Embryophyta</taxon>
        <taxon>Tracheophyta</taxon>
        <taxon>Spermatophyta</taxon>
        <taxon>Magnoliopsida</taxon>
        <taxon>Proteales</taxon>
        <taxon>Nelumbonaceae</taxon>
        <taxon>Nelumbo</taxon>
    </lineage>
</organism>
<dbReference type="FunCoup" id="A0A1U8A6V2">
    <property type="interactions" value="283"/>
</dbReference>
<dbReference type="PANTHER" id="PTHR33872">
    <property type="entry name" value="DNA POLYMERASE EPSILON CATALYTIC SUBUNIT A"/>
    <property type="match status" value="1"/>
</dbReference>
<dbReference type="PANTHER" id="PTHR33872:SF2">
    <property type="entry name" value="DNA POLYMERASE EPSILON CATALYTIC SUBUNIT A"/>
    <property type="match status" value="1"/>
</dbReference>
<feature type="compositionally biased region" description="Basic and acidic residues" evidence="1">
    <location>
        <begin position="46"/>
        <end position="57"/>
    </location>
</feature>
<sequence length="109" mass="12073">MGSLTAGWGSLVPDGKAAKFLRNKSFTKGEIDAYWRSKKRIEEEHLKSISGLHDHSQESANTGGGLQRSNSEADVEALKKKMDWWTRCGSAFLNQPPVIAPTNMRHAFA</sequence>
<dbReference type="GeneID" id="104601388"/>
<accession>A0A1U8A6V2</accession>
<evidence type="ECO:0000313" key="2">
    <source>
        <dbReference type="Proteomes" id="UP000189703"/>
    </source>
</evidence>
<dbReference type="OMA" id="IDTFWKT"/>
<evidence type="ECO:0000313" key="3">
    <source>
        <dbReference type="RefSeq" id="XP_010262989.1"/>
    </source>
</evidence>
<protein>
    <submittedName>
        <fullName evidence="3">Uncharacterized protein LOC104601388 isoform X1</fullName>
    </submittedName>
</protein>
<feature type="region of interest" description="Disordered" evidence="1">
    <location>
        <begin position="46"/>
        <end position="73"/>
    </location>
</feature>
<name>A0A1U8A6V2_NELNU</name>
<gene>
    <name evidence="3" type="primary">LOC104601388</name>
</gene>
<dbReference type="OrthoDB" id="1858881at2759"/>
<dbReference type="Proteomes" id="UP000189703">
    <property type="component" value="Unplaced"/>
</dbReference>
<reference evidence="3" key="1">
    <citation type="submission" date="2025-08" db="UniProtKB">
        <authorList>
            <consortium name="RefSeq"/>
        </authorList>
    </citation>
    <scope>IDENTIFICATION</scope>
</reference>
<keyword evidence="2" id="KW-1185">Reference proteome</keyword>
<dbReference type="AlphaFoldDB" id="A0A1U8A6V2"/>
<dbReference type="KEGG" id="nnu:104601388"/>
<proteinExistence type="predicted"/>
<dbReference type="RefSeq" id="XP_010262989.1">
    <property type="nucleotide sequence ID" value="XM_010264687.2"/>
</dbReference>